<comment type="similarity">
    <text evidence="5">Belongs to the CsrA/RsmA family.</text>
</comment>
<dbReference type="GO" id="GO:0044781">
    <property type="term" value="P:bacterial-type flagellum organization"/>
    <property type="evidence" value="ECO:0007669"/>
    <property type="project" value="UniProtKB-KW"/>
</dbReference>
<dbReference type="NCBIfam" id="TIGR00202">
    <property type="entry name" value="csrA"/>
    <property type="match status" value="1"/>
</dbReference>
<comment type="subunit">
    <text evidence="5">Homodimer; the beta-strands of each monomer intercalate to form a hydrophobic core, while the alpha-helices form wings that extend away from the core.</text>
</comment>
<dbReference type="eggNOG" id="COG1551">
    <property type="taxonomic scope" value="Bacteria"/>
</dbReference>
<evidence type="ECO:0000256" key="1">
    <source>
        <dbReference type="ARBA" id="ARBA00022490"/>
    </source>
</evidence>
<dbReference type="InterPro" id="IPR003751">
    <property type="entry name" value="CsrA"/>
</dbReference>
<dbReference type="GO" id="GO:1902208">
    <property type="term" value="P:regulation of bacterial-type flagellum assembly"/>
    <property type="evidence" value="ECO:0007669"/>
    <property type="project" value="UniProtKB-UniRule"/>
</dbReference>
<dbReference type="STRING" id="768670.Calni_0215"/>
<dbReference type="OrthoDB" id="9809061at2"/>
<dbReference type="HAMAP" id="MF_00167">
    <property type="entry name" value="CsrA"/>
    <property type="match status" value="1"/>
</dbReference>
<dbReference type="GO" id="GO:0045947">
    <property type="term" value="P:negative regulation of translational initiation"/>
    <property type="evidence" value="ECO:0007669"/>
    <property type="project" value="UniProtKB-UniRule"/>
</dbReference>
<dbReference type="Gene3D" id="2.60.40.4380">
    <property type="entry name" value="Translational regulator CsrA"/>
    <property type="match status" value="1"/>
</dbReference>
<gene>
    <name evidence="5" type="primary">csrA</name>
    <name evidence="6" type="ordered locus">Calni_0215</name>
</gene>
<evidence type="ECO:0000256" key="3">
    <source>
        <dbReference type="ARBA" id="ARBA00022845"/>
    </source>
</evidence>
<name>E4TJ92_CALNY</name>
<proteinExistence type="inferred from homology"/>
<dbReference type="GO" id="GO:0048027">
    <property type="term" value="F:mRNA 5'-UTR binding"/>
    <property type="evidence" value="ECO:0007669"/>
    <property type="project" value="UniProtKB-UniRule"/>
</dbReference>
<keyword evidence="3 5" id="KW-0810">Translation regulation</keyword>
<dbReference type="GO" id="GO:0005829">
    <property type="term" value="C:cytosol"/>
    <property type="evidence" value="ECO:0007669"/>
    <property type="project" value="TreeGrafter"/>
</dbReference>
<dbReference type="AlphaFoldDB" id="E4TJ92"/>
<evidence type="ECO:0000313" key="7">
    <source>
        <dbReference type="Proteomes" id="UP000007039"/>
    </source>
</evidence>
<evidence type="ECO:0000256" key="2">
    <source>
        <dbReference type="ARBA" id="ARBA00022491"/>
    </source>
</evidence>
<dbReference type="RefSeq" id="WP_013450345.1">
    <property type="nucleotide sequence ID" value="NC_014758.1"/>
</dbReference>
<organism evidence="6 7">
    <name type="scientific">Calditerrivibrio nitroreducens (strain DSM 19672 / NBRC 101217 / Yu37-1)</name>
    <dbReference type="NCBI Taxonomy" id="768670"/>
    <lineage>
        <taxon>Bacteria</taxon>
        <taxon>Pseudomonadati</taxon>
        <taxon>Deferribacterota</taxon>
        <taxon>Deferribacteres</taxon>
        <taxon>Deferribacterales</taxon>
        <taxon>Calditerrivibrionaceae</taxon>
    </lineage>
</organism>
<dbReference type="HOGENOM" id="CLU_164837_0_1_0"/>
<dbReference type="GO" id="GO:0006109">
    <property type="term" value="P:regulation of carbohydrate metabolic process"/>
    <property type="evidence" value="ECO:0007669"/>
    <property type="project" value="InterPro"/>
</dbReference>
<keyword evidence="5" id="KW-1005">Bacterial flagellum biogenesis</keyword>
<reference key="1">
    <citation type="submission" date="2010-11" db="EMBL/GenBank/DDBJ databases">
        <title>The complete genome of chromosome of Calditerrivibrio nitroreducens DSM 19672.</title>
        <authorList>
            <consortium name="US DOE Joint Genome Institute (JGI-PGF)"/>
            <person name="Lucas S."/>
            <person name="Copeland A."/>
            <person name="Lapidus A."/>
            <person name="Bruce D."/>
            <person name="Goodwin L."/>
            <person name="Pitluck S."/>
            <person name="Kyrpides N."/>
            <person name="Mavromatis K."/>
            <person name="Ivanova N."/>
            <person name="Mikhailova N."/>
            <person name="Zeytun A."/>
            <person name="Brettin T."/>
            <person name="Detter J.C."/>
            <person name="Tapia R."/>
            <person name="Han C."/>
            <person name="Land M."/>
            <person name="Hauser L."/>
            <person name="Markowitz V."/>
            <person name="Cheng J.-F."/>
            <person name="Hugenholtz P."/>
            <person name="Woyke T."/>
            <person name="Wu D."/>
            <person name="Spring S."/>
            <person name="Schroeder M."/>
            <person name="Brambilla E."/>
            <person name="Klenk H.-P."/>
            <person name="Eisen J.A."/>
        </authorList>
    </citation>
    <scope>NUCLEOTIDE SEQUENCE [LARGE SCALE GENOMIC DNA]</scope>
    <source>
        <strain>DSM 19672</strain>
    </source>
</reference>
<keyword evidence="7" id="KW-1185">Reference proteome</keyword>
<keyword evidence="4 5" id="KW-0694">RNA-binding</keyword>
<dbReference type="NCBIfam" id="NF002469">
    <property type="entry name" value="PRK01712.1"/>
    <property type="match status" value="1"/>
</dbReference>
<accession>E4TJ92</accession>
<dbReference type="InterPro" id="IPR036107">
    <property type="entry name" value="CsrA_sf"/>
</dbReference>
<dbReference type="FunFam" id="2.60.40.4380:FF:000002">
    <property type="entry name" value="Translational regulator CsrA"/>
    <property type="match status" value="1"/>
</dbReference>
<dbReference type="PANTHER" id="PTHR34984">
    <property type="entry name" value="CARBON STORAGE REGULATOR"/>
    <property type="match status" value="1"/>
</dbReference>
<dbReference type="PANTHER" id="PTHR34984:SF1">
    <property type="entry name" value="CARBON STORAGE REGULATOR"/>
    <property type="match status" value="1"/>
</dbReference>
<evidence type="ECO:0000256" key="4">
    <source>
        <dbReference type="ARBA" id="ARBA00022884"/>
    </source>
</evidence>
<evidence type="ECO:0000313" key="6">
    <source>
        <dbReference type="EMBL" id="ADR18128.1"/>
    </source>
</evidence>
<sequence length="76" mass="8571">MLVLTRKVGESLVIGDDIEIKIVDVNQKSVKIGIEAPKSISVYRKEIYEAIKQENIEATAQENIVSLLDYIKKNKP</sequence>
<reference evidence="6 7" key="2">
    <citation type="journal article" date="2011" name="Stand. Genomic Sci.">
        <title>Complete genome sequence of Calditerrivibrio nitroreducens type strain (Yu37-1).</title>
        <authorList>
            <person name="Pitluck S."/>
            <person name="Sikorski J."/>
            <person name="Zeytun A."/>
            <person name="Lapidus A."/>
            <person name="Nolan M."/>
            <person name="Lucas S."/>
            <person name="Hammon N."/>
            <person name="Deshpande S."/>
            <person name="Cheng J.F."/>
            <person name="Tapia R."/>
            <person name="Han C."/>
            <person name="Goodwin L."/>
            <person name="Liolios K."/>
            <person name="Pagani I."/>
            <person name="Ivanova N."/>
            <person name="Mavromatis K."/>
            <person name="Pati A."/>
            <person name="Chen A."/>
            <person name="Palaniappan K."/>
            <person name="Hauser L."/>
            <person name="Chang Y.J."/>
            <person name="Jeffries C.D."/>
            <person name="Detter J.C."/>
            <person name="Brambilla E."/>
            <person name="Djao O.D."/>
            <person name="Rohde M."/>
            <person name="Spring S."/>
            <person name="Goker M."/>
            <person name="Woyke T."/>
            <person name="Bristow J."/>
            <person name="Eisen J.A."/>
            <person name="Markowitz V."/>
            <person name="Hugenholtz P."/>
            <person name="Kyrpides N.C."/>
            <person name="Klenk H.P."/>
            <person name="Land M."/>
        </authorList>
    </citation>
    <scope>NUCLEOTIDE SEQUENCE [LARGE SCALE GENOMIC DNA]</scope>
    <source>
        <strain evidence="7">DSM 19672 / NBRC 101217 / Yu37-1</strain>
    </source>
</reference>
<dbReference type="GO" id="GO:0006402">
    <property type="term" value="P:mRNA catabolic process"/>
    <property type="evidence" value="ECO:0007669"/>
    <property type="project" value="InterPro"/>
</dbReference>
<dbReference type="SUPFAM" id="SSF117130">
    <property type="entry name" value="CsrA-like"/>
    <property type="match status" value="1"/>
</dbReference>
<evidence type="ECO:0000256" key="5">
    <source>
        <dbReference type="HAMAP-Rule" id="MF_00167"/>
    </source>
</evidence>
<dbReference type="Proteomes" id="UP000007039">
    <property type="component" value="Chromosome"/>
</dbReference>
<comment type="subcellular location">
    <subcellularLocation>
        <location evidence="5">Cytoplasm</location>
    </subcellularLocation>
</comment>
<keyword evidence="2 5" id="KW-0678">Repressor</keyword>
<dbReference type="KEGG" id="cni:Calni_0215"/>
<keyword evidence="1 5" id="KW-0963">Cytoplasm</keyword>
<dbReference type="Pfam" id="PF02599">
    <property type="entry name" value="CsrA"/>
    <property type="match status" value="1"/>
</dbReference>
<dbReference type="EMBL" id="CP002347">
    <property type="protein sequence ID" value="ADR18128.1"/>
    <property type="molecule type" value="Genomic_DNA"/>
</dbReference>
<protein>
    <recommendedName>
        <fullName evidence="5">Translational regulator CsrA</fullName>
    </recommendedName>
</protein>
<comment type="function">
    <text evidence="5">A translational regulator that binds mRNA to regulate translation initiation and/or mRNA stability. Usually binds in the 5'-UTR at or near the Shine-Dalgarno sequence preventing ribosome-binding, thus repressing translation. Its main target seems to be the major flagellin gene, while its function is anatagonized by FliW.</text>
</comment>